<organism evidence="1 2">
    <name type="scientific">Elysia crispata</name>
    <name type="common">lettuce slug</name>
    <dbReference type="NCBI Taxonomy" id="231223"/>
    <lineage>
        <taxon>Eukaryota</taxon>
        <taxon>Metazoa</taxon>
        <taxon>Spiralia</taxon>
        <taxon>Lophotrochozoa</taxon>
        <taxon>Mollusca</taxon>
        <taxon>Gastropoda</taxon>
        <taxon>Heterobranchia</taxon>
        <taxon>Euthyneura</taxon>
        <taxon>Panpulmonata</taxon>
        <taxon>Sacoglossa</taxon>
        <taxon>Placobranchoidea</taxon>
        <taxon>Plakobranchidae</taxon>
        <taxon>Elysia</taxon>
    </lineage>
</organism>
<dbReference type="Proteomes" id="UP001283361">
    <property type="component" value="Unassembled WGS sequence"/>
</dbReference>
<keyword evidence="2" id="KW-1185">Reference proteome</keyword>
<gene>
    <name evidence="1" type="ORF">RRG08_023571</name>
</gene>
<proteinExistence type="predicted"/>
<evidence type="ECO:0000313" key="1">
    <source>
        <dbReference type="EMBL" id="KAK3765053.1"/>
    </source>
</evidence>
<comment type="caution">
    <text evidence="1">The sequence shown here is derived from an EMBL/GenBank/DDBJ whole genome shotgun (WGS) entry which is preliminary data.</text>
</comment>
<protein>
    <submittedName>
        <fullName evidence="1">Uncharacterized protein</fullName>
    </submittedName>
</protein>
<reference evidence="1" key="1">
    <citation type="journal article" date="2023" name="G3 (Bethesda)">
        <title>A reference genome for the long-term kleptoplast-retaining sea slug Elysia crispata morphotype clarki.</title>
        <authorList>
            <person name="Eastman K.E."/>
            <person name="Pendleton A.L."/>
            <person name="Shaikh M.A."/>
            <person name="Suttiyut T."/>
            <person name="Ogas R."/>
            <person name="Tomko P."/>
            <person name="Gavelis G."/>
            <person name="Widhalm J.R."/>
            <person name="Wisecaver J.H."/>
        </authorList>
    </citation>
    <scope>NUCLEOTIDE SEQUENCE</scope>
    <source>
        <strain evidence="1">ECLA1</strain>
    </source>
</reference>
<accession>A0AAE0Z8Z4</accession>
<sequence>MGLPRRKSLNRVQAGRQVGNIYMFLYVVASVTTIPDGTGLNAISHLLLLTTHSGLQLAPFAVSTFSCMDSEPAPIGAPVSCPGITVSRGTDDLDSRVWGVELVPFMGLVPVENLVPTAEPGLTSGASRRASVWHP</sequence>
<dbReference type="AlphaFoldDB" id="A0AAE0Z8Z4"/>
<evidence type="ECO:0000313" key="2">
    <source>
        <dbReference type="Proteomes" id="UP001283361"/>
    </source>
</evidence>
<dbReference type="EMBL" id="JAWDGP010004358">
    <property type="protein sequence ID" value="KAK3765053.1"/>
    <property type="molecule type" value="Genomic_DNA"/>
</dbReference>
<name>A0AAE0Z8Z4_9GAST</name>